<evidence type="ECO:0000256" key="6">
    <source>
        <dbReference type="ARBA" id="ARBA00022917"/>
    </source>
</evidence>
<keyword evidence="7 9" id="KW-0030">Aminoacyl-tRNA synthetase</keyword>
<name>A0A4D6YA43_9GAMM</name>
<keyword evidence="4 9" id="KW-0547">Nucleotide-binding</keyword>
<protein>
    <recommendedName>
        <fullName evidence="9">Glycine--tRNA ligase beta subunit</fullName>
        <ecNumber evidence="9">6.1.1.14</ecNumber>
    </recommendedName>
    <alternativeName>
        <fullName evidence="9">Glycyl-tRNA synthetase beta subunit</fullName>
        <shortName evidence="9">GlyRS</shortName>
    </alternativeName>
</protein>
<evidence type="ECO:0000313" key="10">
    <source>
        <dbReference type="EMBL" id="QCI26279.1"/>
    </source>
</evidence>
<keyword evidence="11" id="KW-1185">Reference proteome</keyword>
<dbReference type="PRINTS" id="PR01045">
    <property type="entry name" value="TRNASYNTHGB"/>
</dbReference>
<organism evidence="10 11">
    <name type="scientific">Buchnera aphidicola</name>
    <name type="common">Stegophylla sp.</name>
    <dbReference type="NCBI Taxonomy" id="2315800"/>
    <lineage>
        <taxon>Bacteria</taxon>
        <taxon>Pseudomonadati</taxon>
        <taxon>Pseudomonadota</taxon>
        <taxon>Gammaproteobacteria</taxon>
        <taxon>Enterobacterales</taxon>
        <taxon>Erwiniaceae</taxon>
        <taxon>Buchnera</taxon>
    </lineage>
</organism>
<evidence type="ECO:0000256" key="1">
    <source>
        <dbReference type="ARBA" id="ARBA00008226"/>
    </source>
</evidence>
<evidence type="ECO:0000256" key="3">
    <source>
        <dbReference type="ARBA" id="ARBA00022598"/>
    </source>
</evidence>
<sequence>MNDKTILVEIGTEDMPSNMIKKIAKNFYQNVQCELKKYSIFFNHAQLFYTPRRIAIQIKKIKISSTKKVIKKKGPAIKNAFDHQGQLTLAAAKWMEKFNIHINNVKTFKNNKGEWLLYESYSKKKNIKDIIPKIIQSSIEKISDSKIMLWNEKKIKFLRPIRNITILINQKSIISNIFGITSNRYVFGNISTIPKKIKIHHAKEYEKLLIHNGQVIPNFHERKNIIQEKAQNIIQNINGKLNISHNLLEEIACLVEWPIVLHGKFKKKFLSIPKKILIYILESIQKYLPVYNKNNQLTNHFLIIANIECSNPNQIIKGNERVLHAKLSDINFFLHNDKKKTLESYLPLLKNIIFQKKLGSMYDKTKRLIKLIQYISKYVTINIQDSIRVAYLSKCDLKTQMVYEFPELQGIVGMYYALNNNEPKHIAISLKEQYQPKFSTDLIPSNLIGCILSITDKIDTIVGLFIINQQPTKNKDPLQIRRSSIGIIKIILKKKININLLKLIQKSIHLYHINTQNNIENKIMKFIFNRIYTWYHKKQYNTNIIQSVLSHKINNIFDIHLRIRALQKFKNHIHFNTLFITYKRIYNLINTITIQSNKKNIISLKIINNLKEKKIFIQTNNIIKILHAYIAKQKYKKSLKILFILSKITNNLLNTISIKYDNDQLKNNRIQLLIEIKNTFLKITNFLILQPTIDNSK</sequence>
<evidence type="ECO:0000313" key="11">
    <source>
        <dbReference type="Proteomes" id="UP000298636"/>
    </source>
</evidence>
<keyword evidence="6 9" id="KW-0648">Protein biosynthesis</keyword>
<dbReference type="PROSITE" id="PS50861">
    <property type="entry name" value="AA_TRNA_LIGASE_II_GLYAB"/>
    <property type="match status" value="1"/>
</dbReference>
<dbReference type="EMBL" id="CP032998">
    <property type="protein sequence ID" value="QCI26279.1"/>
    <property type="molecule type" value="Genomic_DNA"/>
</dbReference>
<evidence type="ECO:0000256" key="8">
    <source>
        <dbReference type="ARBA" id="ARBA00047937"/>
    </source>
</evidence>
<dbReference type="NCBIfam" id="TIGR00211">
    <property type="entry name" value="glyS"/>
    <property type="match status" value="1"/>
</dbReference>
<dbReference type="RefSeq" id="WP_158351617.1">
    <property type="nucleotide sequence ID" value="NZ_CP032998.1"/>
</dbReference>
<dbReference type="AlphaFoldDB" id="A0A4D6YA43"/>
<dbReference type="EC" id="6.1.1.14" evidence="9"/>
<comment type="subunit">
    <text evidence="2 9">Tetramer of two alpha and two beta subunits.</text>
</comment>
<evidence type="ECO:0000256" key="5">
    <source>
        <dbReference type="ARBA" id="ARBA00022840"/>
    </source>
</evidence>
<gene>
    <name evidence="9" type="primary">glyS</name>
    <name evidence="10" type="ORF">D9V79_00435</name>
</gene>
<keyword evidence="9" id="KW-0963">Cytoplasm</keyword>
<dbReference type="SUPFAM" id="SSF109604">
    <property type="entry name" value="HD-domain/PDEase-like"/>
    <property type="match status" value="1"/>
</dbReference>
<dbReference type="GO" id="GO:0005829">
    <property type="term" value="C:cytosol"/>
    <property type="evidence" value="ECO:0007669"/>
    <property type="project" value="TreeGrafter"/>
</dbReference>
<dbReference type="GO" id="GO:0005524">
    <property type="term" value="F:ATP binding"/>
    <property type="evidence" value="ECO:0007669"/>
    <property type="project" value="UniProtKB-UniRule"/>
</dbReference>
<accession>A0A4D6YA43</accession>
<dbReference type="GO" id="GO:0004820">
    <property type="term" value="F:glycine-tRNA ligase activity"/>
    <property type="evidence" value="ECO:0007669"/>
    <property type="project" value="UniProtKB-UniRule"/>
</dbReference>
<comment type="subcellular location">
    <subcellularLocation>
        <location evidence="9">Cytoplasm</location>
    </subcellularLocation>
</comment>
<keyword evidence="5 9" id="KW-0067">ATP-binding</keyword>
<keyword evidence="3 9" id="KW-0436">Ligase</keyword>
<evidence type="ECO:0000256" key="4">
    <source>
        <dbReference type="ARBA" id="ARBA00022741"/>
    </source>
</evidence>
<evidence type="ECO:0000256" key="9">
    <source>
        <dbReference type="HAMAP-Rule" id="MF_00255"/>
    </source>
</evidence>
<dbReference type="Pfam" id="PF02092">
    <property type="entry name" value="tRNA_synt_2f"/>
    <property type="match status" value="1"/>
</dbReference>
<dbReference type="PANTHER" id="PTHR30075:SF2">
    <property type="entry name" value="GLYCINE--TRNA LIGASE, CHLOROPLASTIC_MITOCHONDRIAL 2"/>
    <property type="match status" value="1"/>
</dbReference>
<dbReference type="PANTHER" id="PTHR30075">
    <property type="entry name" value="GLYCYL-TRNA SYNTHETASE"/>
    <property type="match status" value="1"/>
</dbReference>
<evidence type="ECO:0000256" key="7">
    <source>
        <dbReference type="ARBA" id="ARBA00023146"/>
    </source>
</evidence>
<dbReference type="GO" id="GO:0006426">
    <property type="term" value="P:glycyl-tRNA aminoacylation"/>
    <property type="evidence" value="ECO:0007669"/>
    <property type="project" value="UniProtKB-UniRule"/>
</dbReference>
<dbReference type="OrthoDB" id="9775440at2"/>
<evidence type="ECO:0000256" key="2">
    <source>
        <dbReference type="ARBA" id="ARBA00011209"/>
    </source>
</evidence>
<reference evidence="10 11" key="1">
    <citation type="submission" date="2018-10" db="EMBL/GenBank/DDBJ databases">
        <title>Comparative functional genomics of the obligate endosymbiont Buchnera aphidicola.</title>
        <authorList>
            <person name="Chong R.A."/>
        </authorList>
    </citation>
    <scope>NUCLEOTIDE SEQUENCE [LARGE SCALE GENOMIC DNA]</scope>
    <source>
        <strain evidence="10 11">Ssp</strain>
    </source>
</reference>
<dbReference type="InterPro" id="IPR006194">
    <property type="entry name" value="Gly-tRNA-synth_heterodimer"/>
</dbReference>
<dbReference type="Proteomes" id="UP000298636">
    <property type="component" value="Chromosome"/>
</dbReference>
<comment type="catalytic activity">
    <reaction evidence="8 9">
        <text>tRNA(Gly) + glycine + ATP = glycyl-tRNA(Gly) + AMP + diphosphate</text>
        <dbReference type="Rhea" id="RHEA:16013"/>
        <dbReference type="Rhea" id="RHEA-COMP:9664"/>
        <dbReference type="Rhea" id="RHEA-COMP:9683"/>
        <dbReference type="ChEBI" id="CHEBI:30616"/>
        <dbReference type="ChEBI" id="CHEBI:33019"/>
        <dbReference type="ChEBI" id="CHEBI:57305"/>
        <dbReference type="ChEBI" id="CHEBI:78442"/>
        <dbReference type="ChEBI" id="CHEBI:78522"/>
        <dbReference type="ChEBI" id="CHEBI:456215"/>
        <dbReference type="EC" id="6.1.1.14"/>
    </reaction>
</comment>
<proteinExistence type="inferred from homology"/>
<dbReference type="HAMAP" id="MF_00255">
    <property type="entry name" value="Gly_tRNA_synth_beta"/>
    <property type="match status" value="1"/>
</dbReference>
<dbReference type="InterPro" id="IPR015944">
    <property type="entry name" value="Gly-tRNA-synth_bsu"/>
</dbReference>
<comment type="similarity">
    <text evidence="1 9">Belongs to the class-II aminoacyl-tRNA synthetase family.</text>
</comment>